<feature type="binding site" evidence="3">
    <location>
        <begin position="186"/>
        <end position="193"/>
    </location>
    <ligand>
        <name>ATP</name>
        <dbReference type="ChEBI" id="CHEBI:30616"/>
    </ligand>
</feature>
<feature type="domain" description="FtsK" evidence="4">
    <location>
        <begin position="167"/>
        <end position="356"/>
    </location>
</feature>
<dbReference type="InterPro" id="IPR002543">
    <property type="entry name" value="FtsK_dom"/>
</dbReference>
<accession>A0ABQ2SMM9</accession>
<dbReference type="InterPro" id="IPR050206">
    <property type="entry name" value="FtsK/SpoIIIE/SftA"/>
</dbReference>
<evidence type="ECO:0000313" key="5">
    <source>
        <dbReference type="EMBL" id="GGS31251.1"/>
    </source>
</evidence>
<dbReference type="Proteomes" id="UP000597853">
    <property type="component" value="Unassembled WGS sequence"/>
</dbReference>
<dbReference type="InterPro" id="IPR027417">
    <property type="entry name" value="P-loop_NTPase"/>
</dbReference>
<proteinExistence type="predicted"/>
<evidence type="ECO:0000256" key="2">
    <source>
        <dbReference type="ARBA" id="ARBA00022840"/>
    </source>
</evidence>
<dbReference type="Gene3D" id="3.40.50.300">
    <property type="entry name" value="P-loop containing nucleotide triphosphate hydrolases"/>
    <property type="match status" value="1"/>
</dbReference>
<evidence type="ECO:0000256" key="1">
    <source>
        <dbReference type="ARBA" id="ARBA00022741"/>
    </source>
</evidence>
<keyword evidence="1 3" id="KW-0547">Nucleotide-binding</keyword>
<dbReference type="PANTHER" id="PTHR22683">
    <property type="entry name" value="SPORULATION PROTEIN RELATED"/>
    <property type="match status" value="1"/>
</dbReference>
<dbReference type="PANTHER" id="PTHR22683:SF41">
    <property type="entry name" value="DNA TRANSLOCASE FTSK"/>
    <property type="match status" value="1"/>
</dbReference>
<evidence type="ECO:0000313" key="6">
    <source>
        <dbReference type="Proteomes" id="UP000597853"/>
    </source>
</evidence>
<dbReference type="EMBL" id="BMTX01000002">
    <property type="protein sequence ID" value="GGS31251.1"/>
    <property type="molecule type" value="Genomic_DNA"/>
</dbReference>
<dbReference type="SUPFAM" id="SSF52540">
    <property type="entry name" value="P-loop containing nucleoside triphosphate hydrolases"/>
    <property type="match status" value="1"/>
</dbReference>
<dbReference type="Pfam" id="PF01580">
    <property type="entry name" value="FtsK_SpoIIIE"/>
    <property type="match status" value="2"/>
</dbReference>
<sequence length="446" mass="48807">MADVTTWLETTGALAGAGGLGYAKIRAPRVYWSLVGAPLTWGRFTFSYRSTMDVCGLTVQPSGLRAFFTRNVARREVQPVPPKIRRVRVTSTGLRVTLRLPAGLEPADVKASSERLRHAWGVHSVTVVETRPGYVELRMTGYDVLGRVRMPRKVRPNDMVVPVALREDGTAFERDYRKAPMALTLGANHSGKSMYQRNLIKGLAQLPVALVGIDCKRGVEQSAFAPRLSALVTTPDDAASLLDVLVAEMEDRFDLLSLHGASDIWDLPNAVRPMPVVVLVDEVAELFLISSRKDEERRERIVTALIRLAQMARAVGIYLEICAQRFGSELGKGATMLRAQLTGRVVHRVNDKQTAEMGLADVAPDAVPVASLIPMERPGTAVAADSTGGWSKIRTPHTTRDEVVAVCREFAHLVPDFPALEPFRPFVPAEARAPGPSLVKPRPVTD</sequence>
<protein>
    <submittedName>
        <fullName evidence="5">Conjugal transfer protein TraS</fullName>
    </submittedName>
</protein>
<organism evidence="5 6">
    <name type="scientific">Streptomyces pseudogriseolus</name>
    <name type="common">Streptomyces gancidicus</name>
    <name type="synonym">Streptomyces rubiginosus</name>
    <dbReference type="NCBI Taxonomy" id="36817"/>
    <lineage>
        <taxon>Bacteria</taxon>
        <taxon>Bacillati</taxon>
        <taxon>Actinomycetota</taxon>
        <taxon>Actinomycetes</taxon>
        <taxon>Kitasatosporales</taxon>
        <taxon>Streptomycetaceae</taxon>
        <taxon>Streptomyces</taxon>
        <taxon>Streptomyces pseudogriseolus group</taxon>
    </lineage>
</organism>
<comment type="caution">
    <text evidence="5">The sequence shown here is derived from an EMBL/GenBank/DDBJ whole genome shotgun (WGS) entry which is preliminary data.</text>
</comment>
<evidence type="ECO:0000259" key="4">
    <source>
        <dbReference type="PROSITE" id="PS50901"/>
    </source>
</evidence>
<keyword evidence="6" id="KW-1185">Reference proteome</keyword>
<reference evidence="6" key="1">
    <citation type="journal article" date="2019" name="Int. J. Syst. Evol. Microbiol.">
        <title>The Global Catalogue of Microorganisms (GCM) 10K type strain sequencing project: providing services to taxonomists for standard genome sequencing and annotation.</title>
        <authorList>
            <consortium name="The Broad Institute Genomics Platform"/>
            <consortium name="The Broad Institute Genome Sequencing Center for Infectious Disease"/>
            <person name="Wu L."/>
            <person name="Ma J."/>
        </authorList>
    </citation>
    <scope>NUCLEOTIDE SEQUENCE [LARGE SCALE GENOMIC DNA]</scope>
    <source>
        <strain evidence="6">JCM 4416</strain>
    </source>
</reference>
<name>A0ABQ2SMM9_STREZ</name>
<keyword evidence="2 3" id="KW-0067">ATP-binding</keyword>
<evidence type="ECO:0000256" key="3">
    <source>
        <dbReference type="PROSITE-ProRule" id="PRU00289"/>
    </source>
</evidence>
<dbReference type="PROSITE" id="PS50901">
    <property type="entry name" value="FTSK"/>
    <property type="match status" value="1"/>
</dbReference>
<gene>
    <name evidence="5" type="ORF">GCM10010285_07190</name>
</gene>